<evidence type="ECO:0000256" key="1">
    <source>
        <dbReference type="ARBA" id="ARBA00004418"/>
    </source>
</evidence>
<dbReference type="PANTHER" id="PTHR43649:SF12">
    <property type="entry name" value="DIACETYLCHITOBIOSE BINDING PROTEIN DASA"/>
    <property type="match status" value="1"/>
</dbReference>
<organism evidence="3 4">
    <name type="scientific">Pseudobowmanella zhangzhouensis</name>
    <dbReference type="NCBI Taxonomy" id="1537679"/>
    <lineage>
        <taxon>Bacteria</taxon>
        <taxon>Pseudomonadati</taxon>
        <taxon>Pseudomonadota</taxon>
        <taxon>Gammaproteobacteria</taxon>
        <taxon>Alteromonadales</taxon>
        <taxon>Alteromonadaceae</taxon>
    </lineage>
</organism>
<gene>
    <name evidence="3" type="ORF">ACFP85_04695</name>
</gene>
<dbReference type="SUPFAM" id="SSF53850">
    <property type="entry name" value="Periplasmic binding protein-like II"/>
    <property type="match status" value="2"/>
</dbReference>
<dbReference type="PANTHER" id="PTHR43649">
    <property type="entry name" value="ARABINOSE-BINDING PROTEIN-RELATED"/>
    <property type="match status" value="1"/>
</dbReference>
<comment type="caution">
    <text evidence="3">The sequence shown here is derived from an EMBL/GenBank/DDBJ whole genome shotgun (WGS) entry which is preliminary data.</text>
</comment>
<keyword evidence="4" id="KW-1185">Reference proteome</keyword>
<dbReference type="EMBL" id="JBHSUS010000001">
    <property type="protein sequence ID" value="MFC6439445.1"/>
    <property type="molecule type" value="Genomic_DNA"/>
</dbReference>
<evidence type="ECO:0000313" key="3">
    <source>
        <dbReference type="EMBL" id="MFC6439445.1"/>
    </source>
</evidence>
<dbReference type="RefSeq" id="WP_165490684.1">
    <property type="nucleotide sequence ID" value="NZ_JBHSUS010000001.1"/>
</dbReference>
<dbReference type="InterPro" id="IPR050490">
    <property type="entry name" value="Bact_solute-bd_prot1"/>
</dbReference>
<protein>
    <submittedName>
        <fullName evidence="3">Extracellular solute-binding protein</fullName>
    </submittedName>
</protein>
<dbReference type="Proteomes" id="UP001596364">
    <property type="component" value="Unassembled WGS sequence"/>
</dbReference>
<dbReference type="Pfam" id="PF01547">
    <property type="entry name" value="SBP_bac_1"/>
    <property type="match status" value="1"/>
</dbReference>
<name>A0ABW1XKZ0_9ALTE</name>
<sequence>MPPSEKVVRVASIEREPYAGQQLPDRGMVNELITAAYAQVGVRAEIEFYPMARARVLLETGQVDAIAPIRILQQSSERASSGEFDNLATQYRYSSVLPGAQQVLLKKKSTVLDVQTLSLPGAQPVRLSALRGTLSIPSELKKLNVVPVFVAEEFQQLGMLALDRVDLALMDKYTAADLMVTQRPDLIGQLDFLPISEQTNGYHLAFNPSLSYSEQALAWFEQGLDLLAESNQLRGILNKHGFFQRQLADGNKTEIVIGAVDIYLAEQMQQLTDEFEAAHPHIKLTWRVMEENILRTRLMSDLAVDDGQFDVIMVGDYEAQTWAKNHWLVPIDIDTNTPEFADVLPVVRDNLLKDNEIVALPLQSETSITFYRKDIFAALGLTMPDNPSYADIQRLAAQIIDRDGQRYAVGFRAKPGWGQNMAFFTTLVHSFGGKWFDDDYHPLLNTAPWLDALEYYIQMLQRYGPPDPENYGWRENLDLFVAGKLVMVVDATSAASRLFDPAEYSHPERIGYVSHPTQRTHIGSRWYWGWNLAIPTSSRNKPYAQQLAAWLGSADVNKRLLAKNPTPIGARYSSYELNFGVAQDYAQFVLKQLENDLPHAGRPAPTVGMQYVPIPEFPAIGQQVGLLIASAVRGDISADEALKRAQRQVEKIMLDAGYFERTK</sequence>
<dbReference type="InterPro" id="IPR006059">
    <property type="entry name" value="SBP"/>
</dbReference>
<dbReference type="CDD" id="cd13585">
    <property type="entry name" value="PBP2_TMBP_like"/>
    <property type="match status" value="1"/>
</dbReference>
<evidence type="ECO:0000256" key="2">
    <source>
        <dbReference type="ARBA" id="ARBA00008520"/>
    </source>
</evidence>
<reference evidence="4" key="1">
    <citation type="journal article" date="2019" name="Int. J. Syst. Evol. Microbiol.">
        <title>The Global Catalogue of Microorganisms (GCM) 10K type strain sequencing project: providing services to taxonomists for standard genome sequencing and annotation.</title>
        <authorList>
            <consortium name="The Broad Institute Genomics Platform"/>
            <consortium name="The Broad Institute Genome Sequencing Center for Infectious Disease"/>
            <person name="Wu L."/>
            <person name="Ma J."/>
        </authorList>
    </citation>
    <scope>NUCLEOTIDE SEQUENCE [LARGE SCALE GENOMIC DNA]</scope>
    <source>
        <strain evidence="4">CGMCC 1.16031</strain>
    </source>
</reference>
<evidence type="ECO:0000313" key="4">
    <source>
        <dbReference type="Proteomes" id="UP001596364"/>
    </source>
</evidence>
<comment type="similarity">
    <text evidence="2">Belongs to the bacterial solute-binding protein 1 family.</text>
</comment>
<comment type="subcellular location">
    <subcellularLocation>
        <location evidence="1">Periplasm</location>
    </subcellularLocation>
</comment>
<accession>A0ABW1XKZ0</accession>
<proteinExistence type="inferred from homology"/>
<dbReference type="Gene3D" id="3.40.190.10">
    <property type="entry name" value="Periplasmic binding protein-like II"/>
    <property type="match status" value="4"/>
</dbReference>